<reference evidence="5 6" key="1">
    <citation type="journal article" date="2012" name="Eukaryot. Cell">
        <title>Draft genome sequence of CBS 2479, the standard type strain of Trichosporon asahii.</title>
        <authorList>
            <person name="Yang R.Y."/>
            <person name="Li H.T."/>
            <person name="Zhu H."/>
            <person name="Zhou G.P."/>
            <person name="Wang M."/>
            <person name="Wang L."/>
        </authorList>
    </citation>
    <scope>NUCLEOTIDE SEQUENCE [LARGE SCALE GENOMIC DNA]</scope>
    <source>
        <strain evidence="6">ATCC 90039 / CBS 2479 / JCM 2466 / KCTC 7840 / NCYC 2677 / UAMH 7654</strain>
    </source>
</reference>
<evidence type="ECO:0000313" key="6">
    <source>
        <dbReference type="Proteomes" id="UP000002748"/>
    </source>
</evidence>
<dbReference type="GeneID" id="25988827"/>
<dbReference type="PROSITE" id="PS50294">
    <property type="entry name" value="WD_REPEATS_REGION"/>
    <property type="match status" value="2"/>
</dbReference>
<dbReference type="HOGENOM" id="CLU_031466_0_0_1"/>
<feature type="region of interest" description="Disordered" evidence="4">
    <location>
        <begin position="1"/>
        <end position="93"/>
    </location>
</feature>
<dbReference type="InterPro" id="IPR051959">
    <property type="entry name" value="PAK1-Kinase_Regulator"/>
</dbReference>
<feature type="compositionally biased region" description="Acidic residues" evidence="4">
    <location>
        <begin position="487"/>
        <end position="537"/>
    </location>
</feature>
<dbReference type="KEGG" id="tasa:A1Q1_05315"/>
<feature type="region of interest" description="Disordered" evidence="4">
    <location>
        <begin position="464"/>
        <end position="537"/>
    </location>
</feature>
<dbReference type="InterPro" id="IPR001680">
    <property type="entry name" value="WD40_rpt"/>
</dbReference>
<gene>
    <name evidence="5" type="ORF">A1Q1_05315</name>
</gene>
<evidence type="ECO:0000313" key="5">
    <source>
        <dbReference type="EMBL" id="EJT46104.1"/>
    </source>
</evidence>
<name>J6ENY7_TRIAS</name>
<dbReference type="VEuPathDB" id="FungiDB:A1Q1_05315"/>
<dbReference type="PANTHER" id="PTHR44675:SF1">
    <property type="entry name" value="P21-ACTIVATED PROTEIN KINASE-INTERACTING PROTEIN 1"/>
    <property type="match status" value="1"/>
</dbReference>
<evidence type="ECO:0000256" key="3">
    <source>
        <dbReference type="PROSITE-ProRule" id="PRU00221"/>
    </source>
</evidence>
<protein>
    <submittedName>
        <fullName evidence="5">Nucleus protein</fullName>
    </submittedName>
</protein>
<feature type="region of interest" description="Disordered" evidence="4">
    <location>
        <begin position="355"/>
        <end position="380"/>
    </location>
</feature>
<dbReference type="PANTHER" id="PTHR44675">
    <property type="entry name" value="PAK1 INTERACTING PROTEIN 1"/>
    <property type="match status" value="1"/>
</dbReference>
<dbReference type="Pfam" id="PF00400">
    <property type="entry name" value="WD40"/>
    <property type="match status" value="3"/>
</dbReference>
<dbReference type="RefSeq" id="XP_014177522.1">
    <property type="nucleotide sequence ID" value="XM_014322047.1"/>
</dbReference>
<dbReference type="InterPro" id="IPR015943">
    <property type="entry name" value="WD40/YVTN_repeat-like_dom_sf"/>
</dbReference>
<dbReference type="EMBL" id="ALBS01000304">
    <property type="protein sequence ID" value="EJT46104.1"/>
    <property type="molecule type" value="Genomic_DNA"/>
</dbReference>
<dbReference type="SMART" id="SM00320">
    <property type="entry name" value="WD40"/>
    <property type="match status" value="4"/>
</dbReference>
<dbReference type="SUPFAM" id="SSF50978">
    <property type="entry name" value="WD40 repeat-like"/>
    <property type="match status" value="1"/>
</dbReference>
<dbReference type="PROSITE" id="PS00678">
    <property type="entry name" value="WD_REPEATS_1"/>
    <property type="match status" value="2"/>
</dbReference>
<organism evidence="5 6">
    <name type="scientific">Trichosporon asahii var. asahii (strain ATCC 90039 / CBS 2479 / JCM 2466 / KCTC 7840 / NBRC 103889/ NCYC 2677 / UAMH 7654)</name>
    <name type="common">Yeast</name>
    <dbReference type="NCBI Taxonomy" id="1186058"/>
    <lineage>
        <taxon>Eukaryota</taxon>
        <taxon>Fungi</taxon>
        <taxon>Dikarya</taxon>
        <taxon>Basidiomycota</taxon>
        <taxon>Agaricomycotina</taxon>
        <taxon>Tremellomycetes</taxon>
        <taxon>Trichosporonales</taxon>
        <taxon>Trichosporonaceae</taxon>
        <taxon>Trichosporon</taxon>
    </lineage>
</organism>
<dbReference type="Gene3D" id="2.130.10.10">
    <property type="entry name" value="YVTN repeat-like/Quinoprotein amine dehydrogenase"/>
    <property type="match status" value="2"/>
</dbReference>
<dbReference type="OrthoDB" id="308449at2759"/>
<feature type="repeat" description="WD" evidence="3">
    <location>
        <begin position="149"/>
        <end position="190"/>
    </location>
</feature>
<dbReference type="InterPro" id="IPR036322">
    <property type="entry name" value="WD40_repeat_dom_sf"/>
</dbReference>
<accession>J6ENY7</accession>
<proteinExistence type="predicted"/>
<dbReference type="PROSITE" id="PS50082">
    <property type="entry name" value="WD_REPEATS_2"/>
    <property type="match status" value="2"/>
</dbReference>
<comment type="caution">
    <text evidence="5">The sequence shown here is derived from an EMBL/GenBank/DDBJ whole genome shotgun (WGS) entry which is preliminary data.</text>
</comment>
<feature type="compositionally biased region" description="Basic and acidic residues" evidence="4">
    <location>
        <begin position="57"/>
        <end position="93"/>
    </location>
</feature>
<evidence type="ECO:0000256" key="1">
    <source>
        <dbReference type="ARBA" id="ARBA00022574"/>
    </source>
</evidence>
<sequence>MGKSGKSNKAGGARSAPYKKPTVSVTYDGDAKPASKSAAKPSKETKTGKKSGATKESNTRKLNIEDKAKELAEKKEAKARAKAEKRAAEPKSAVVERVEAELAGTVESDAPTGPTFKIIAGSYEKLLYGLEGHYPSGSDVPVLKPIFIFPAHLSWIKCIAASPNGKYLATGSEDEFIKVWDLRRRREIGALSQHTGSITSLTFPTSQHLLATSVDATLSLFRTNDWALLKSLKGHSGRVNSVDVHPTGRVALSVGKDQTLKMWDLMRGRGAASLALGSEAEIVKFAPSGTHFAVLYPRKVEIYSLTLKLLHTLETKSRFNALLFTEIPPKDDVSEGEEVLCIGTEKGIVEIYSVEVAGDDEDEDDGDDDEEDEDEDMSGPTAIVSLCGKCVGHTNRIKSISALPFPAPEGPTTLLTTVSSDGFINLYDLRDMPATPETELTPVTSYDTKGSRLTTVFIAEGGVPRPPKKVVRAAEEAKKTGARFAEPEEEESDEESDEEEGEDMYDQSDEESEGSIEVEYEGEEEEEEEEEEEGEYE</sequence>
<feature type="compositionally biased region" description="Low complexity" evidence="4">
    <location>
        <begin position="1"/>
        <end position="16"/>
    </location>
</feature>
<keyword evidence="1 3" id="KW-0853">WD repeat</keyword>
<dbReference type="Proteomes" id="UP000002748">
    <property type="component" value="Unassembled WGS sequence"/>
</dbReference>
<feature type="repeat" description="WD" evidence="3">
    <location>
        <begin position="232"/>
        <end position="273"/>
    </location>
</feature>
<evidence type="ECO:0000256" key="4">
    <source>
        <dbReference type="SAM" id="MobiDB-lite"/>
    </source>
</evidence>
<evidence type="ECO:0000256" key="2">
    <source>
        <dbReference type="ARBA" id="ARBA00022737"/>
    </source>
</evidence>
<keyword evidence="2" id="KW-0677">Repeat</keyword>
<feature type="compositionally biased region" description="Acidic residues" evidence="4">
    <location>
        <begin position="357"/>
        <end position="377"/>
    </location>
</feature>
<dbReference type="InterPro" id="IPR019775">
    <property type="entry name" value="WD40_repeat_CS"/>
</dbReference>
<dbReference type="AlphaFoldDB" id="J6ENY7"/>